<dbReference type="AlphaFoldDB" id="A0A413CSB7"/>
<dbReference type="InterPro" id="IPR032466">
    <property type="entry name" value="Metal_Hydrolase"/>
</dbReference>
<dbReference type="GO" id="GO:0016787">
    <property type="term" value="F:hydrolase activity"/>
    <property type="evidence" value="ECO:0007669"/>
    <property type="project" value="UniProtKB-KW"/>
</dbReference>
<dbReference type="PANTHER" id="PTHR21240:SF28">
    <property type="entry name" value="ISO-OROTATE DECARBOXYLASE (EUROFUNG)"/>
    <property type="match status" value="1"/>
</dbReference>
<feature type="domain" description="Amidohydrolase-related" evidence="2">
    <location>
        <begin position="97"/>
        <end position="340"/>
    </location>
</feature>
<evidence type="ECO:0000313" key="3">
    <source>
        <dbReference type="EMBL" id="RGW74048.1"/>
    </source>
</evidence>
<gene>
    <name evidence="3" type="ORF">DWV56_08670</name>
</gene>
<dbReference type="InterPro" id="IPR006680">
    <property type="entry name" value="Amidohydro-rel"/>
</dbReference>
<proteinExistence type="predicted"/>
<accession>A0A413CSB7</accession>
<evidence type="ECO:0000313" key="4">
    <source>
        <dbReference type="Proteomes" id="UP000284651"/>
    </source>
</evidence>
<dbReference type="Pfam" id="PF04909">
    <property type="entry name" value="Amidohydro_2"/>
    <property type="match status" value="1"/>
</dbReference>
<comment type="caution">
    <text evidence="3">The sequence shown here is derived from an EMBL/GenBank/DDBJ whole genome shotgun (WGS) entry which is preliminary data.</text>
</comment>
<dbReference type="EMBL" id="QSAT01000028">
    <property type="protein sequence ID" value="RGW74048.1"/>
    <property type="molecule type" value="Genomic_DNA"/>
</dbReference>
<evidence type="ECO:0000256" key="1">
    <source>
        <dbReference type="ARBA" id="ARBA00023239"/>
    </source>
</evidence>
<dbReference type="SUPFAM" id="SSF51556">
    <property type="entry name" value="Metallo-dependent hydrolases"/>
    <property type="match status" value="1"/>
</dbReference>
<dbReference type="GO" id="GO:0019748">
    <property type="term" value="P:secondary metabolic process"/>
    <property type="evidence" value="ECO:0007669"/>
    <property type="project" value="TreeGrafter"/>
</dbReference>
<keyword evidence="1" id="KW-0456">Lyase</keyword>
<dbReference type="InterPro" id="IPR032465">
    <property type="entry name" value="ACMSD"/>
</dbReference>
<dbReference type="Gene3D" id="3.20.20.140">
    <property type="entry name" value="Metal-dependent hydrolases"/>
    <property type="match status" value="1"/>
</dbReference>
<dbReference type="PANTHER" id="PTHR21240">
    <property type="entry name" value="2-AMINO-3-CARBOXYLMUCONATE-6-SEMIALDEHYDE DECARBOXYLASE"/>
    <property type="match status" value="1"/>
</dbReference>
<protein>
    <submittedName>
        <fullName evidence="3">Amidohydrolase</fullName>
    </submittedName>
</protein>
<name>A0A413CSB7_9FIRM</name>
<reference evidence="3 4" key="1">
    <citation type="submission" date="2018-08" db="EMBL/GenBank/DDBJ databases">
        <title>A genome reference for cultivated species of the human gut microbiota.</title>
        <authorList>
            <person name="Zou Y."/>
            <person name="Xue W."/>
            <person name="Luo G."/>
        </authorList>
    </citation>
    <scope>NUCLEOTIDE SEQUENCE [LARGE SCALE GENOMIC DNA]</scope>
    <source>
        <strain evidence="3 4">AF10-31</strain>
    </source>
</reference>
<organism evidence="3 4">
    <name type="scientific">Holdemanella biformis</name>
    <dbReference type="NCBI Taxonomy" id="1735"/>
    <lineage>
        <taxon>Bacteria</taxon>
        <taxon>Bacillati</taxon>
        <taxon>Bacillota</taxon>
        <taxon>Erysipelotrichia</taxon>
        <taxon>Erysipelotrichales</taxon>
        <taxon>Erysipelotrichaceae</taxon>
        <taxon>Holdemanella</taxon>
    </lineage>
</organism>
<dbReference type="GO" id="GO:0016831">
    <property type="term" value="F:carboxy-lyase activity"/>
    <property type="evidence" value="ECO:0007669"/>
    <property type="project" value="InterPro"/>
</dbReference>
<evidence type="ECO:0000259" key="2">
    <source>
        <dbReference type="Pfam" id="PF04909"/>
    </source>
</evidence>
<dbReference type="GO" id="GO:0005737">
    <property type="term" value="C:cytoplasm"/>
    <property type="evidence" value="ECO:0007669"/>
    <property type="project" value="TreeGrafter"/>
</dbReference>
<dbReference type="Proteomes" id="UP000284651">
    <property type="component" value="Unassembled WGS sequence"/>
</dbReference>
<keyword evidence="3" id="KW-0378">Hydrolase</keyword>
<sequence>MKIDTNIYWLPEKLFTDDILYDEFSRCVPREYGMNIEKYNLEDGRKAIKVEKPCGCENLNYFQGDYTLEKQLHDMDEGGIDYAIMKLPGCQEWLSLEMCKKLNTMAYEFSVKSKGRLQPLAIVPPFGSEESLKELSRCVNELGMKGVQISAHYGNYYLDHVLFRKFFEYVNELKIPVYVHHTPVPVDYTSLLDYSNLRRSFGRCQDQITAIARELYSGMFETLPNVKMIHSMLGGAYYAFKDMLIPHGSGGGRFDTSGSENIRKYLKNNIYFEMSHAQPWGKEGLEMAAKVLGADHILYGSSYPVKLEWMLNGVAMVNSLDLPQEDINKMVSENALQLYGVLK</sequence>